<dbReference type="AlphaFoldDB" id="A0A1Q3A7J3"/>
<evidence type="ECO:0000256" key="1">
    <source>
        <dbReference type="SAM" id="MobiDB-lite"/>
    </source>
</evidence>
<gene>
    <name evidence="2" type="ORF">ZYGR_0AF00540</name>
</gene>
<feature type="region of interest" description="Disordered" evidence="1">
    <location>
        <begin position="1"/>
        <end position="44"/>
    </location>
</feature>
<organism evidence="2 3">
    <name type="scientific">Zygosaccharomyces rouxii</name>
    <dbReference type="NCBI Taxonomy" id="4956"/>
    <lineage>
        <taxon>Eukaryota</taxon>
        <taxon>Fungi</taxon>
        <taxon>Dikarya</taxon>
        <taxon>Ascomycota</taxon>
        <taxon>Saccharomycotina</taxon>
        <taxon>Saccharomycetes</taxon>
        <taxon>Saccharomycetales</taxon>
        <taxon>Saccharomycetaceae</taxon>
        <taxon>Zygosaccharomyces</taxon>
    </lineage>
</organism>
<evidence type="ECO:0000313" key="2">
    <source>
        <dbReference type="EMBL" id="GAV51583.1"/>
    </source>
</evidence>
<comment type="caution">
    <text evidence="2">The sequence shown here is derived from an EMBL/GenBank/DDBJ whole genome shotgun (WGS) entry which is preliminary data.</text>
</comment>
<feature type="region of interest" description="Disordered" evidence="1">
    <location>
        <begin position="247"/>
        <end position="290"/>
    </location>
</feature>
<proteinExistence type="predicted"/>
<feature type="compositionally biased region" description="Low complexity" evidence="1">
    <location>
        <begin position="348"/>
        <end position="360"/>
    </location>
</feature>
<evidence type="ECO:0000313" key="3">
    <source>
        <dbReference type="Proteomes" id="UP000187013"/>
    </source>
</evidence>
<dbReference type="OrthoDB" id="4035955at2759"/>
<feature type="region of interest" description="Disordered" evidence="1">
    <location>
        <begin position="306"/>
        <end position="361"/>
    </location>
</feature>
<accession>A0A1Q3A7J3</accession>
<feature type="compositionally biased region" description="Polar residues" evidence="1">
    <location>
        <begin position="271"/>
        <end position="284"/>
    </location>
</feature>
<dbReference type="EMBL" id="BDGX01000032">
    <property type="protein sequence ID" value="GAV51583.1"/>
    <property type="molecule type" value="Genomic_DNA"/>
</dbReference>
<name>A0A1Q3A7J3_ZYGRO</name>
<dbReference type="Proteomes" id="UP000187013">
    <property type="component" value="Unassembled WGS sequence"/>
</dbReference>
<protein>
    <submittedName>
        <fullName evidence="2">Uncharacterized protein</fullName>
    </submittedName>
</protein>
<feature type="compositionally biased region" description="Polar residues" evidence="1">
    <location>
        <begin position="1"/>
        <end position="36"/>
    </location>
</feature>
<sequence>MEISLAQGNKFSGGYSQNTKSNSKGGTNSATLSPGNFGTGGGKRNSLKKWLHEAVMGYDVDDSFENDDTVVIEDEDDIVFIPNLSDMSNGLFSSNKELSPLLFEQKPERKNYRRQKLKDFKLHLKMKMRLAGADENDAVSCKRQCSTGQSGDDDSNDYNEEALECYQMFKTQPEHLDALFDYTMKSALDPTSPSESADFNYANSPVKEMQPFQNLNYDDINSIAEPAAFSPLEVWDLDKEISLNCSGSAGGPVVSSSSNESKGEEDCPTLSMDSTEMESSATGDSTERSFDLTPSVYLANELTMKDGATGSNVPNGSYSSTEEIEETSCEDSRDTQNTLCSSGGPDIDSGLESGSDSGDSNTVIYTIPTFKQRRGQLNVSGIVRSFRDGNLTEKNLAQMANRSSLGLSFRSKEFYDQPPSSAEDLGERLQGLEEKVPVIHSGNEDGINTLENDGVEFAGDGEGVKFDKYSQILVYRAAKRNVQDKEFNYSTLRTSNNENSIMTARISEPLSAFKPILKKTDNEKEAEEIMRATLCDKVDVKSFLAYFEYFEHQKHSEETNLSKIREQQLSHYYSKEFFPELLEDIKFKHAFNGEYKKSKKATELNIGRKIGDGGEQRVRRLINVIEDPRIGSTNLKQ</sequence>
<reference evidence="2 3" key="1">
    <citation type="submission" date="2016-08" db="EMBL/GenBank/DDBJ databases">
        <title>Draft genome sequence of allopolyploid Zygosaccharomyces rouxii.</title>
        <authorList>
            <person name="Watanabe J."/>
            <person name="Uehara K."/>
            <person name="Mogi Y."/>
            <person name="Tsukioka Y."/>
        </authorList>
    </citation>
    <scope>NUCLEOTIDE SEQUENCE [LARGE SCALE GENOMIC DNA]</scope>
    <source>
        <strain evidence="2 3">NBRC 110957</strain>
    </source>
</reference>